<dbReference type="SUPFAM" id="SSF58104">
    <property type="entry name" value="Methyl-accepting chemotaxis protein (MCP) signaling domain"/>
    <property type="match status" value="1"/>
</dbReference>
<dbReference type="InterPro" id="IPR004090">
    <property type="entry name" value="Chemotax_Me-accpt_rcpt"/>
</dbReference>
<dbReference type="GO" id="GO:0007165">
    <property type="term" value="P:signal transduction"/>
    <property type="evidence" value="ECO:0007669"/>
    <property type="project" value="UniProtKB-KW"/>
</dbReference>
<dbReference type="GO" id="GO:0016020">
    <property type="term" value="C:membrane"/>
    <property type="evidence" value="ECO:0007669"/>
    <property type="project" value="InterPro"/>
</dbReference>
<comment type="similarity">
    <text evidence="2">Belongs to the methyl-accepting chemotaxis (MCP) protein family.</text>
</comment>
<dbReference type="GO" id="GO:0006935">
    <property type="term" value="P:chemotaxis"/>
    <property type="evidence" value="ECO:0007669"/>
    <property type="project" value="InterPro"/>
</dbReference>
<dbReference type="InterPro" id="IPR004089">
    <property type="entry name" value="MCPsignal_dom"/>
</dbReference>
<dbReference type="GO" id="GO:0004888">
    <property type="term" value="F:transmembrane signaling receptor activity"/>
    <property type="evidence" value="ECO:0007669"/>
    <property type="project" value="InterPro"/>
</dbReference>
<dbReference type="Gene3D" id="1.10.287.950">
    <property type="entry name" value="Methyl-accepting chemotaxis protein"/>
    <property type="match status" value="1"/>
</dbReference>
<evidence type="ECO:0000256" key="1">
    <source>
        <dbReference type="ARBA" id="ARBA00023224"/>
    </source>
</evidence>
<gene>
    <name evidence="5" type="ORF">BHK69_23895</name>
</gene>
<dbReference type="PRINTS" id="PR00260">
    <property type="entry name" value="CHEMTRNSDUCR"/>
</dbReference>
<accession>A0A1D7U6S4</accession>
<dbReference type="EMBL" id="CP017147">
    <property type="protein sequence ID" value="AOO83079.1"/>
    <property type="molecule type" value="Genomic_DNA"/>
</dbReference>
<evidence type="ECO:0000259" key="4">
    <source>
        <dbReference type="PROSITE" id="PS50111"/>
    </source>
</evidence>
<proteinExistence type="inferred from homology"/>
<dbReference type="PROSITE" id="PS50111">
    <property type="entry name" value="CHEMOTAXIS_TRANSDUC_2"/>
    <property type="match status" value="1"/>
</dbReference>
<dbReference type="PANTHER" id="PTHR32089">
    <property type="entry name" value="METHYL-ACCEPTING CHEMOTAXIS PROTEIN MCPB"/>
    <property type="match status" value="1"/>
</dbReference>
<dbReference type="KEGG" id="bvv:BHK69_23895"/>
<evidence type="ECO:0000313" key="6">
    <source>
        <dbReference type="Proteomes" id="UP000094969"/>
    </source>
</evidence>
<keyword evidence="6" id="KW-1185">Reference proteome</keyword>
<reference evidence="5 6" key="1">
    <citation type="journal article" date="2015" name="Antonie Van Leeuwenhoek">
        <title>Bosea vaviloviae sp. nov., a new species of slow-growing rhizobia isolated from nodules of the relict species Vavilovia formosa (Stev.) Fed.</title>
        <authorList>
            <person name="Safronova V.I."/>
            <person name="Kuznetsova I.G."/>
            <person name="Sazanova A.L."/>
            <person name="Kimeklis A.K."/>
            <person name="Belimov A.A."/>
            <person name="Andronov E.E."/>
            <person name="Pinaev A.G."/>
            <person name="Chizhevskaya E.P."/>
            <person name="Pukhaev A.R."/>
            <person name="Popov K.P."/>
            <person name="Willems A."/>
            <person name="Tikhonovich I.A."/>
        </authorList>
    </citation>
    <scope>NUCLEOTIDE SEQUENCE [LARGE SCALE GENOMIC DNA]</scope>
    <source>
        <strain evidence="5 6">Vaf18</strain>
    </source>
</reference>
<dbReference type="PANTHER" id="PTHR32089:SF112">
    <property type="entry name" value="LYSOZYME-LIKE PROTEIN-RELATED"/>
    <property type="match status" value="1"/>
</dbReference>
<protein>
    <recommendedName>
        <fullName evidence="4">Methyl-accepting transducer domain-containing protein</fullName>
    </recommendedName>
</protein>
<dbReference type="Pfam" id="PF00015">
    <property type="entry name" value="MCPsignal"/>
    <property type="match status" value="1"/>
</dbReference>
<dbReference type="AlphaFoldDB" id="A0A1D7U6S4"/>
<dbReference type="Proteomes" id="UP000094969">
    <property type="component" value="Chromosome"/>
</dbReference>
<name>A0A1D7U6S4_9HYPH</name>
<sequence length="455" mass="48485">MPTARGPILTSISEQVACRLRSTGYGEQKRTALRGYRKHVDLVIEDIVAKAFAYGRQIHPGLKDSITPLTENLYEITEQHFRLIFEGDFDERYHKSMERMCMLERAVKVGTRSRVAIAGALFRAIATKPRLASVLFPRRFAGDMEIVENVLVMDINTAITLDHALEAAEARHRRDALDTTAHMLKSRIGTLDSTISSAVEQFVGATDETTSATAFIRTQVLDVTRAAETMRDRARQTAAATEEMSANIGEIGHRARQSVAIATRAVGDAEAMNSAIMQLRESTASIGSVLGLIADIAAQTNLLALNATIEAARAGEAGRGFAVVASEVKSLATQTASATREISRQITEFSANAAACGQHAASISTTIGEIRGDSEAISDSVAQQSFVTSGIARDASDVAGCSDDTIASAQAVGDSLETTTRAIERATLVASQIALQVGAAEATVSEALTALRQVS</sequence>
<organism evidence="5 6">
    <name type="scientific">Bosea vaviloviae</name>
    <dbReference type="NCBI Taxonomy" id="1526658"/>
    <lineage>
        <taxon>Bacteria</taxon>
        <taxon>Pseudomonadati</taxon>
        <taxon>Pseudomonadota</taxon>
        <taxon>Alphaproteobacteria</taxon>
        <taxon>Hyphomicrobiales</taxon>
        <taxon>Boseaceae</taxon>
        <taxon>Bosea</taxon>
    </lineage>
</organism>
<dbReference type="SMART" id="SM00283">
    <property type="entry name" value="MA"/>
    <property type="match status" value="1"/>
</dbReference>
<evidence type="ECO:0000256" key="3">
    <source>
        <dbReference type="PROSITE-ProRule" id="PRU00284"/>
    </source>
</evidence>
<evidence type="ECO:0000313" key="5">
    <source>
        <dbReference type="EMBL" id="AOO83079.1"/>
    </source>
</evidence>
<keyword evidence="1 3" id="KW-0807">Transducer</keyword>
<evidence type="ECO:0000256" key="2">
    <source>
        <dbReference type="ARBA" id="ARBA00029447"/>
    </source>
</evidence>
<dbReference type="STRING" id="1526658.BHK69_23895"/>
<feature type="domain" description="Methyl-accepting transducer" evidence="4">
    <location>
        <begin position="205"/>
        <end position="420"/>
    </location>
</feature>